<dbReference type="PANTHER" id="PTHR18968">
    <property type="entry name" value="THIAMINE PYROPHOSPHATE ENZYMES"/>
    <property type="match status" value="1"/>
</dbReference>
<dbReference type="GO" id="GO:0000287">
    <property type="term" value="F:magnesium ion binding"/>
    <property type="evidence" value="ECO:0007669"/>
    <property type="project" value="UniProtKB-UniRule"/>
</dbReference>
<dbReference type="GO" id="GO:0009097">
    <property type="term" value="P:isoleucine biosynthetic process"/>
    <property type="evidence" value="ECO:0007669"/>
    <property type="project" value="UniProtKB-UniPathway"/>
</dbReference>
<comment type="similarity">
    <text evidence="3 14">Belongs to the TPP enzyme family.</text>
</comment>
<dbReference type="InterPro" id="IPR039368">
    <property type="entry name" value="AHAS_TPP"/>
</dbReference>
<gene>
    <name evidence="18" type="ORF">SAMN04487865_10087</name>
</gene>
<keyword evidence="19" id="KW-1185">Reference proteome</keyword>
<evidence type="ECO:0000259" key="16">
    <source>
        <dbReference type="Pfam" id="PF02775"/>
    </source>
</evidence>
<feature type="domain" description="Thiamine pyrophosphate enzyme central" evidence="15">
    <location>
        <begin position="195"/>
        <end position="330"/>
    </location>
</feature>
<keyword evidence="11 14" id="KW-0786">Thiamine pyrophosphate</keyword>
<evidence type="ECO:0000313" key="19">
    <source>
        <dbReference type="Proteomes" id="UP000243374"/>
    </source>
</evidence>
<evidence type="ECO:0000256" key="2">
    <source>
        <dbReference type="ARBA" id="ARBA00005025"/>
    </source>
</evidence>
<feature type="domain" description="Thiamine pyrophosphate enzyme TPP-binding" evidence="16">
    <location>
        <begin position="395"/>
        <end position="544"/>
    </location>
</feature>
<evidence type="ECO:0000256" key="1">
    <source>
        <dbReference type="ARBA" id="ARBA00004974"/>
    </source>
</evidence>
<dbReference type="GO" id="GO:0003984">
    <property type="term" value="F:acetolactate synthase activity"/>
    <property type="evidence" value="ECO:0007669"/>
    <property type="project" value="UniProtKB-EC"/>
</dbReference>
<dbReference type="GO" id="GO:0005948">
    <property type="term" value="C:acetolactate synthase complex"/>
    <property type="evidence" value="ECO:0007669"/>
    <property type="project" value="UniProtKB-ARBA"/>
</dbReference>
<name>A0A662Z7I9_9GAMM</name>
<evidence type="ECO:0000256" key="5">
    <source>
        <dbReference type="ARBA" id="ARBA00022605"/>
    </source>
</evidence>
<organism evidence="18 19">
    <name type="scientific">Succinivibrio dextrinosolvens</name>
    <dbReference type="NCBI Taxonomy" id="83771"/>
    <lineage>
        <taxon>Bacteria</taxon>
        <taxon>Pseudomonadati</taxon>
        <taxon>Pseudomonadota</taxon>
        <taxon>Gammaproteobacteria</taxon>
        <taxon>Aeromonadales</taxon>
        <taxon>Succinivibrionaceae</taxon>
        <taxon>Succinivibrio</taxon>
    </lineage>
</organism>
<evidence type="ECO:0000256" key="6">
    <source>
        <dbReference type="ARBA" id="ARBA00022630"/>
    </source>
</evidence>
<feature type="domain" description="Thiamine pyrophosphate enzyme N-terminal TPP-binding" evidence="17">
    <location>
        <begin position="5"/>
        <end position="118"/>
    </location>
</feature>
<dbReference type="InterPro" id="IPR045229">
    <property type="entry name" value="TPP_enz"/>
</dbReference>
<evidence type="ECO:0000259" key="17">
    <source>
        <dbReference type="Pfam" id="PF02776"/>
    </source>
</evidence>
<dbReference type="InterPro" id="IPR012000">
    <property type="entry name" value="Thiamin_PyroP_enz_cen_dom"/>
</dbReference>
<dbReference type="RefSeq" id="WP_074839466.1">
    <property type="nucleotide sequence ID" value="NZ_CP047056.1"/>
</dbReference>
<dbReference type="CDD" id="cd02015">
    <property type="entry name" value="TPP_AHAS"/>
    <property type="match status" value="1"/>
</dbReference>
<dbReference type="SUPFAM" id="SSF52467">
    <property type="entry name" value="DHS-like NAD/FAD-binding domain"/>
    <property type="match status" value="1"/>
</dbReference>
<comment type="pathway">
    <text evidence="2 14">Amino-acid biosynthesis; L-valine biosynthesis; L-valine from pyruvate: step 1/4.</text>
</comment>
<evidence type="ECO:0000256" key="8">
    <source>
        <dbReference type="ARBA" id="ARBA00022723"/>
    </source>
</evidence>
<dbReference type="Gene3D" id="3.40.50.1220">
    <property type="entry name" value="TPP-binding domain"/>
    <property type="match status" value="1"/>
</dbReference>
<dbReference type="UniPathway" id="UPA00049">
    <property type="reaction ID" value="UER00059"/>
</dbReference>
<dbReference type="InterPro" id="IPR000399">
    <property type="entry name" value="TPP-bd_CS"/>
</dbReference>
<keyword evidence="7 14" id="KW-0808">Transferase</keyword>
<accession>A0A662Z7I9</accession>
<evidence type="ECO:0000256" key="7">
    <source>
        <dbReference type="ARBA" id="ARBA00022679"/>
    </source>
</evidence>
<dbReference type="EC" id="2.2.1.6" evidence="4 14"/>
<dbReference type="AlphaFoldDB" id="A0A662Z7I9"/>
<evidence type="ECO:0000256" key="13">
    <source>
        <dbReference type="ARBA" id="ARBA00048670"/>
    </source>
</evidence>
<keyword evidence="8 14" id="KW-0479">Metal-binding</keyword>
<dbReference type="Pfam" id="PF02776">
    <property type="entry name" value="TPP_enzyme_N"/>
    <property type="match status" value="1"/>
</dbReference>
<dbReference type="GO" id="GO:0009099">
    <property type="term" value="P:L-valine biosynthetic process"/>
    <property type="evidence" value="ECO:0007669"/>
    <property type="project" value="UniProtKB-UniPathway"/>
</dbReference>
<dbReference type="InterPro" id="IPR012846">
    <property type="entry name" value="Acetolactate_synth_lsu"/>
</dbReference>
<dbReference type="FunFam" id="3.40.50.970:FF:000016">
    <property type="entry name" value="Acetolactate synthase"/>
    <property type="match status" value="1"/>
</dbReference>
<dbReference type="PANTHER" id="PTHR18968:SF13">
    <property type="entry name" value="ACETOLACTATE SYNTHASE CATALYTIC SUBUNIT, MITOCHONDRIAL"/>
    <property type="match status" value="1"/>
</dbReference>
<dbReference type="Proteomes" id="UP000243374">
    <property type="component" value="Unassembled WGS sequence"/>
</dbReference>
<reference evidence="18 19" key="1">
    <citation type="submission" date="2016-10" db="EMBL/GenBank/DDBJ databases">
        <authorList>
            <person name="Varghese N."/>
            <person name="Submissions S."/>
        </authorList>
    </citation>
    <scope>NUCLEOTIDE SEQUENCE [LARGE SCALE GENOMIC DNA]</scope>
    <source>
        <strain evidence="18 19">22B</strain>
    </source>
</reference>
<dbReference type="GO" id="GO:0030976">
    <property type="term" value="F:thiamine pyrophosphate binding"/>
    <property type="evidence" value="ECO:0007669"/>
    <property type="project" value="UniProtKB-UniRule"/>
</dbReference>
<dbReference type="CDD" id="cd07035">
    <property type="entry name" value="TPP_PYR_POX_like"/>
    <property type="match status" value="1"/>
</dbReference>
<dbReference type="OrthoDB" id="9785953at2"/>
<evidence type="ECO:0000256" key="10">
    <source>
        <dbReference type="ARBA" id="ARBA00022842"/>
    </source>
</evidence>
<sequence>MEKLNGAKQVVRVLEDLGVDRIFGYPGAAVTDIYDELFDSKIAHVLARHEQGAVHMADGFARCTGKVGVALVTSGPGATNTVTALATAYGDSIPLVLITGQVSTDLIGTDAFQEVDTMGVTRPVVKYSFLCKKPEDIAKNIRKAFYIASTGRKGPVVVDIPKNCQNRSYLFDYEKNSDISIRSYNPTVFGHRGQVKRAAAQLTKAKQPVMLLGGGVVQGDASEIARKLARRLNFPVVSTLMGISSYPTTDRQYLGMIGMHGLYEANETMHNSDLIFAVGTRFADRATNMVAKYCPNATVIHIDVDPASISKTVSANIPIVGDAKTVLTQIDKELDDQGQKEPNDLSLWWKQIDEFKKKDCLKYSRKDGMIRPQEVIETINRISNELKLNPVITTDVGQHQMFSAQYFDFETPRHFITSGGLGTMGVGLPAAIGAKFALPDANVFCITGDGSFQMNMQELAVCRKYQLPIKVFILDNSVLGMVRQFQTVFYKERYSATNLDGNPDFVKLVEAYGFKGIRITDNDKLESTIRDVLLAKDEFILVDIITDTNTKVMPWLRANGSMIDMMLNEEEK</sequence>
<evidence type="ECO:0000256" key="9">
    <source>
        <dbReference type="ARBA" id="ARBA00022827"/>
    </source>
</evidence>
<evidence type="ECO:0000256" key="4">
    <source>
        <dbReference type="ARBA" id="ARBA00013145"/>
    </source>
</evidence>
<dbReference type="Gene3D" id="3.40.50.970">
    <property type="match status" value="2"/>
</dbReference>
<keyword evidence="5 14" id="KW-0028">Amino-acid biosynthesis</keyword>
<dbReference type="FunFam" id="3.40.50.1220:FF:000008">
    <property type="entry name" value="Acetolactate synthase"/>
    <property type="match status" value="1"/>
</dbReference>
<evidence type="ECO:0000256" key="11">
    <source>
        <dbReference type="ARBA" id="ARBA00023052"/>
    </source>
</evidence>
<dbReference type="EMBL" id="FOSF01000008">
    <property type="protein sequence ID" value="SFJ92534.1"/>
    <property type="molecule type" value="Genomic_DNA"/>
</dbReference>
<proteinExistence type="inferred from homology"/>
<dbReference type="InterPro" id="IPR011766">
    <property type="entry name" value="TPP_enzyme_TPP-bd"/>
</dbReference>
<evidence type="ECO:0000313" key="18">
    <source>
        <dbReference type="EMBL" id="SFJ92534.1"/>
    </source>
</evidence>
<dbReference type="Pfam" id="PF00205">
    <property type="entry name" value="TPP_enzyme_M"/>
    <property type="match status" value="1"/>
</dbReference>
<protein>
    <recommendedName>
        <fullName evidence="4 14">Acetolactate synthase</fullName>
        <ecNumber evidence="4 14">2.2.1.6</ecNumber>
    </recommendedName>
</protein>
<keyword evidence="10 14" id="KW-0460">Magnesium</keyword>
<dbReference type="PROSITE" id="PS00187">
    <property type="entry name" value="TPP_ENZYMES"/>
    <property type="match status" value="1"/>
</dbReference>
<evidence type="ECO:0000256" key="14">
    <source>
        <dbReference type="RuleBase" id="RU003591"/>
    </source>
</evidence>
<dbReference type="InterPro" id="IPR012001">
    <property type="entry name" value="Thiamin_PyroP_enz_TPP-bd_dom"/>
</dbReference>
<dbReference type="SUPFAM" id="SSF52518">
    <property type="entry name" value="Thiamin diphosphate-binding fold (THDP-binding)"/>
    <property type="match status" value="2"/>
</dbReference>
<keyword evidence="12 14" id="KW-0100">Branched-chain amino acid biosynthesis</keyword>
<evidence type="ECO:0000256" key="3">
    <source>
        <dbReference type="ARBA" id="ARBA00007812"/>
    </source>
</evidence>
<comment type="pathway">
    <text evidence="1 14">Amino-acid biosynthesis; L-isoleucine biosynthesis; L-isoleucine from 2-oxobutanoate: step 1/4.</text>
</comment>
<dbReference type="UniPathway" id="UPA00047">
    <property type="reaction ID" value="UER00055"/>
</dbReference>
<dbReference type="FunFam" id="3.40.50.970:FF:000007">
    <property type="entry name" value="Acetolactate synthase"/>
    <property type="match status" value="1"/>
</dbReference>
<comment type="catalytic activity">
    <reaction evidence="13 14">
        <text>2 pyruvate + H(+) = (2S)-2-acetolactate + CO2</text>
        <dbReference type="Rhea" id="RHEA:25249"/>
        <dbReference type="ChEBI" id="CHEBI:15361"/>
        <dbReference type="ChEBI" id="CHEBI:15378"/>
        <dbReference type="ChEBI" id="CHEBI:16526"/>
        <dbReference type="ChEBI" id="CHEBI:58476"/>
        <dbReference type="EC" id="2.2.1.6"/>
    </reaction>
</comment>
<evidence type="ECO:0000259" key="15">
    <source>
        <dbReference type="Pfam" id="PF00205"/>
    </source>
</evidence>
<dbReference type="Pfam" id="PF02775">
    <property type="entry name" value="TPP_enzyme_C"/>
    <property type="match status" value="1"/>
</dbReference>
<evidence type="ECO:0000256" key="12">
    <source>
        <dbReference type="ARBA" id="ARBA00023304"/>
    </source>
</evidence>
<comment type="cofactor">
    <cofactor evidence="14">
        <name>Mg(2+)</name>
        <dbReference type="ChEBI" id="CHEBI:18420"/>
    </cofactor>
    <text evidence="14">Binds 1 Mg(2+) ion per subunit.</text>
</comment>
<dbReference type="InterPro" id="IPR029035">
    <property type="entry name" value="DHS-like_NAD/FAD-binding_dom"/>
</dbReference>
<dbReference type="InterPro" id="IPR029061">
    <property type="entry name" value="THDP-binding"/>
</dbReference>
<dbReference type="GO" id="GO:0050660">
    <property type="term" value="F:flavin adenine dinucleotide binding"/>
    <property type="evidence" value="ECO:0007669"/>
    <property type="project" value="InterPro"/>
</dbReference>
<keyword evidence="9" id="KW-0274">FAD</keyword>
<keyword evidence="6" id="KW-0285">Flavoprotein</keyword>
<comment type="cofactor">
    <cofactor evidence="14">
        <name>thiamine diphosphate</name>
        <dbReference type="ChEBI" id="CHEBI:58937"/>
    </cofactor>
    <text evidence="14">Binds 1 thiamine pyrophosphate per subunit.</text>
</comment>
<dbReference type="NCBIfam" id="TIGR00118">
    <property type="entry name" value="acolac_lg"/>
    <property type="match status" value="1"/>
</dbReference>